<evidence type="ECO:0000259" key="7">
    <source>
        <dbReference type="PROSITE" id="PS50206"/>
    </source>
</evidence>
<evidence type="ECO:0000256" key="5">
    <source>
        <dbReference type="PIRSR" id="PIRSR006278-2"/>
    </source>
</evidence>
<evidence type="ECO:0000256" key="2">
    <source>
        <dbReference type="ARBA" id="ARBA00008639"/>
    </source>
</evidence>
<reference evidence="8" key="1">
    <citation type="submission" date="2021-05" db="EMBL/GenBank/DDBJ databases">
        <title>The genome of the haptophyte Pavlova lutheri (Diacronema luteri, Pavlovales) - a model for lipid biosynthesis in eukaryotic algae.</title>
        <authorList>
            <person name="Hulatt C.J."/>
            <person name="Posewitz M.C."/>
        </authorList>
    </citation>
    <scope>NUCLEOTIDE SEQUENCE</scope>
    <source>
        <strain evidence="8">NIVA-4/92</strain>
    </source>
</reference>
<keyword evidence="9" id="KW-1185">Reference proteome</keyword>
<dbReference type="PROSITE" id="PS50206">
    <property type="entry name" value="RHODANESE_3"/>
    <property type="match status" value="1"/>
</dbReference>
<evidence type="ECO:0000313" key="8">
    <source>
        <dbReference type="EMBL" id="KAG8458714.1"/>
    </source>
</evidence>
<dbReference type="PANTHER" id="PTHR43780:SF2">
    <property type="entry name" value="1-AMINOCYCLOPROPANE-1-CARBOXYLATE DEAMINASE-RELATED"/>
    <property type="match status" value="1"/>
</dbReference>
<evidence type="ECO:0000256" key="4">
    <source>
        <dbReference type="PIRSR" id="PIRSR006278-1"/>
    </source>
</evidence>
<evidence type="ECO:0000256" key="1">
    <source>
        <dbReference type="ARBA" id="ARBA00001933"/>
    </source>
</evidence>
<evidence type="ECO:0000256" key="3">
    <source>
        <dbReference type="ARBA" id="ARBA00022898"/>
    </source>
</evidence>
<gene>
    <name evidence="8" type="ORF">KFE25_012912</name>
</gene>
<dbReference type="GO" id="GO:0019148">
    <property type="term" value="F:D-cysteine desulfhydrase activity"/>
    <property type="evidence" value="ECO:0007669"/>
    <property type="project" value="TreeGrafter"/>
</dbReference>
<organism evidence="8 9">
    <name type="scientific">Diacronema lutheri</name>
    <name type="common">Unicellular marine alga</name>
    <name type="synonym">Monochrysis lutheri</name>
    <dbReference type="NCBI Taxonomy" id="2081491"/>
    <lineage>
        <taxon>Eukaryota</taxon>
        <taxon>Haptista</taxon>
        <taxon>Haptophyta</taxon>
        <taxon>Pavlovophyceae</taxon>
        <taxon>Pavlovales</taxon>
        <taxon>Pavlovaceae</taxon>
        <taxon>Diacronema</taxon>
    </lineage>
</organism>
<dbReference type="OrthoDB" id="10266364at2759"/>
<sequence length="394" mass="39939">MVGHAPRLMLETVPFVAPSWARHLRAQPEASVCLGMLPTPVHAWRPPCLDAGGLRECLVKRDDLSGGVELGGNKVRKLELLLAEALAQGADTVVTIGGVQSNHARATAVGARLLGLDACLVLRVADRAAAEPVGFAANLLFGRLAGATVRTVTKSEYAAHGSAALLRRQADALAAAGRRPFVIPVGGSCARGTWGYIAAVAELVEQLAGRPAPDHIVVACGSGGTACGLALGARLAGLRTRVHAVGVCDTPDAFYEHVARTAAELGVELGEGGARGLLTVHQGKGLGYALSTPAELGTIARTAAATGVTLDGAYTGKALHAFAQLACAEPRAFVGSSVLFWHTGGALAMTGGLDALEPLMPAGQVGPLLIGGTAGGAAGERRDADGKGQVPPTE</sequence>
<comment type="similarity">
    <text evidence="2">Belongs to the ACC deaminase/D-cysteine desulfhydrase family.</text>
</comment>
<comment type="cofactor">
    <cofactor evidence="1">
        <name>pyridoxal 5'-phosphate</name>
        <dbReference type="ChEBI" id="CHEBI:597326"/>
    </cofactor>
</comment>
<accession>A0A8J5X698</accession>
<feature type="active site" description="Nucleophile" evidence="4">
    <location>
        <position position="101"/>
    </location>
</feature>
<proteinExistence type="inferred from homology"/>
<dbReference type="Gene3D" id="3.40.50.1100">
    <property type="match status" value="2"/>
</dbReference>
<dbReference type="PANTHER" id="PTHR43780">
    <property type="entry name" value="1-AMINOCYCLOPROPANE-1-CARBOXYLATE DEAMINASE-RELATED"/>
    <property type="match status" value="1"/>
</dbReference>
<name>A0A8J5X698_DIALT</name>
<dbReference type="Pfam" id="PF00291">
    <property type="entry name" value="PALP"/>
    <property type="match status" value="1"/>
</dbReference>
<evidence type="ECO:0000256" key="6">
    <source>
        <dbReference type="SAM" id="MobiDB-lite"/>
    </source>
</evidence>
<dbReference type="InterPro" id="IPR036052">
    <property type="entry name" value="TrpB-like_PALP_sf"/>
</dbReference>
<dbReference type="PIRSF" id="PIRSF006278">
    <property type="entry name" value="ACCD_DCysDesulf"/>
    <property type="match status" value="1"/>
</dbReference>
<comment type="caution">
    <text evidence="8">The sequence shown here is derived from an EMBL/GenBank/DDBJ whole genome shotgun (WGS) entry which is preliminary data.</text>
</comment>
<dbReference type="InterPro" id="IPR001926">
    <property type="entry name" value="TrpB-like_PALP"/>
</dbReference>
<evidence type="ECO:0000313" key="9">
    <source>
        <dbReference type="Proteomes" id="UP000751190"/>
    </source>
</evidence>
<dbReference type="InterPro" id="IPR001763">
    <property type="entry name" value="Rhodanese-like_dom"/>
</dbReference>
<dbReference type="InterPro" id="IPR027278">
    <property type="entry name" value="ACCD_DCysDesulf"/>
</dbReference>
<feature type="domain" description="Rhodanese" evidence="7">
    <location>
        <begin position="199"/>
        <end position="259"/>
    </location>
</feature>
<keyword evidence="3 5" id="KW-0663">Pyridoxal phosphate</keyword>
<protein>
    <recommendedName>
        <fullName evidence="7">Rhodanese domain-containing protein</fullName>
    </recommendedName>
</protein>
<dbReference type="EMBL" id="JAGTXO010000048">
    <property type="protein sequence ID" value="KAG8458714.1"/>
    <property type="molecule type" value="Genomic_DNA"/>
</dbReference>
<dbReference type="SUPFAM" id="SSF53686">
    <property type="entry name" value="Tryptophan synthase beta subunit-like PLP-dependent enzymes"/>
    <property type="match status" value="1"/>
</dbReference>
<dbReference type="AlphaFoldDB" id="A0A8J5X698"/>
<feature type="region of interest" description="Disordered" evidence="6">
    <location>
        <begin position="374"/>
        <end position="394"/>
    </location>
</feature>
<dbReference type="OMA" id="ERYHAGT"/>
<feature type="modified residue" description="N6-(pyridoxal phosphate)lysine" evidence="5">
    <location>
        <position position="74"/>
    </location>
</feature>
<dbReference type="Proteomes" id="UP000751190">
    <property type="component" value="Unassembled WGS sequence"/>
</dbReference>